<keyword evidence="3" id="KW-1185">Reference proteome</keyword>
<gene>
    <name evidence="2" type="ORF">KIP89_14005</name>
</gene>
<name>A0ABS5R976_9HYPH</name>
<reference evidence="2" key="1">
    <citation type="submission" date="2021-05" db="EMBL/GenBank/DDBJ databases">
        <authorList>
            <person name="Sun Q."/>
            <person name="Inoue M."/>
        </authorList>
    </citation>
    <scope>NUCLEOTIDE SEQUENCE</scope>
    <source>
        <strain evidence="2">VKM B-3255</strain>
    </source>
</reference>
<keyword evidence="1" id="KW-1277">Toxin-antitoxin system</keyword>
<dbReference type="InterPro" id="IPR035093">
    <property type="entry name" value="RelE/ParE_toxin_dom_sf"/>
</dbReference>
<dbReference type="EMBL" id="JAHCQH010000018">
    <property type="protein sequence ID" value="MBS9478224.1"/>
    <property type="molecule type" value="Genomic_DNA"/>
</dbReference>
<protein>
    <submittedName>
        <fullName evidence="2">Type II toxin-antitoxin system RelE/ParE family toxin</fullName>
    </submittedName>
</protein>
<evidence type="ECO:0000313" key="3">
    <source>
        <dbReference type="Proteomes" id="UP001166585"/>
    </source>
</evidence>
<dbReference type="Pfam" id="PF05016">
    <property type="entry name" value="ParE_toxin"/>
    <property type="match status" value="1"/>
</dbReference>
<dbReference type="Proteomes" id="UP001166585">
    <property type="component" value="Unassembled WGS sequence"/>
</dbReference>
<evidence type="ECO:0000313" key="2">
    <source>
        <dbReference type="EMBL" id="MBS9478224.1"/>
    </source>
</evidence>
<dbReference type="Gene3D" id="3.30.2310.20">
    <property type="entry name" value="RelE-like"/>
    <property type="match status" value="1"/>
</dbReference>
<proteinExistence type="predicted"/>
<dbReference type="InterPro" id="IPR007712">
    <property type="entry name" value="RelE/ParE_toxin"/>
</dbReference>
<organism evidence="2 3">
    <name type="scientific">Ancylobacter radicis</name>
    <dbReference type="NCBI Taxonomy" id="2836179"/>
    <lineage>
        <taxon>Bacteria</taxon>
        <taxon>Pseudomonadati</taxon>
        <taxon>Pseudomonadota</taxon>
        <taxon>Alphaproteobacteria</taxon>
        <taxon>Hyphomicrobiales</taxon>
        <taxon>Xanthobacteraceae</taxon>
        <taxon>Ancylobacter</taxon>
    </lineage>
</organism>
<evidence type="ECO:0000256" key="1">
    <source>
        <dbReference type="ARBA" id="ARBA00022649"/>
    </source>
</evidence>
<accession>A0ABS5R976</accession>
<dbReference type="RefSeq" id="WP_213756094.1">
    <property type="nucleotide sequence ID" value="NZ_JAHCQH010000018.1"/>
</dbReference>
<comment type="caution">
    <text evidence="2">The sequence shown here is derived from an EMBL/GenBank/DDBJ whole genome shotgun (WGS) entry which is preliminary data.</text>
</comment>
<sequence length="108" mass="11981">MKRLEVIYGEDVSASLENIVQFILINGGGIDAAERFIARIRARCERIGDVPFGGRPRDDLFPGLRTVPFEDSAVIAYVVRDEQVAILDVFYGGRDYEALYRDEAAPGG</sequence>